<feature type="transmembrane region" description="Helical" evidence="1">
    <location>
        <begin position="68"/>
        <end position="89"/>
    </location>
</feature>
<accession>A0AB33XWQ1</accession>
<dbReference type="EMBL" id="AMQX01000003">
    <property type="protein sequence ID" value="EKS52299.1"/>
    <property type="molecule type" value="Genomic_DNA"/>
</dbReference>
<dbReference type="Proteomes" id="UP000009352">
    <property type="component" value="Unassembled WGS sequence"/>
</dbReference>
<keyword evidence="1" id="KW-0812">Transmembrane</keyword>
<sequence length="92" mass="10602">MSQNDVFKKRYKIVLNLSNFWILGYLLLRSLGFAEDLPVLNIVMLAIVPAGFIGFVIYQYFKLGIAKPFTLTFLLFLLAMLIVVLLELLRVF</sequence>
<reference evidence="2 3" key="1">
    <citation type="journal article" date="2013" name="Genome Announc.">
        <title>Draft Genome Sequence of Staphylococcus simulans UMC-CNS-990, Isolated from a Case of Chronic Bovine Mastitis.</title>
        <authorList>
            <person name="Calcutt M.J."/>
            <person name="Foecking M.F."/>
            <person name="Hsieh H.Y."/>
            <person name="Perry J."/>
            <person name="Stewart G.C."/>
            <person name="Middleton J.R."/>
        </authorList>
    </citation>
    <scope>NUCLEOTIDE SEQUENCE [LARGE SCALE GENOMIC DNA]</scope>
    <source>
        <strain evidence="2 3">LRHMDP3</strain>
    </source>
</reference>
<dbReference type="AlphaFoldDB" id="A0AB33XWQ1"/>
<evidence type="ECO:0000256" key="1">
    <source>
        <dbReference type="SAM" id="Phobius"/>
    </source>
</evidence>
<feature type="transmembrane region" description="Helical" evidence="1">
    <location>
        <begin position="12"/>
        <end position="28"/>
    </location>
</feature>
<dbReference type="RefSeq" id="WP_005716401.1">
    <property type="nucleotide sequence ID" value="NZ_AMQX01000003.1"/>
</dbReference>
<feature type="transmembrane region" description="Helical" evidence="1">
    <location>
        <begin position="40"/>
        <end position="61"/>
    </location>
</feature>
<evidence type="ECO:0000313" key="2">
    <source>
        <dbReference type="EMBL" id="EKS52299.1"/>
    </source>
</evidence>
<keyword evidence="1" id="KW-0472">Membrane</keyword>
<protein>
    <submittedName>
        <fullName evidence="2">Uncharacterized protein</fullName>
    </submittedName>
</protein>
<gene>
    <name evidence="2" type="ORF">LRHMDP3_670</name>
</gene>
<organism evidence="2 3">
    <name type="scientific">Lacticaseibacillus rhamnosus LRHMDP3</name>
    <dbReference type="NCBI Taxonomy" id="1203259"/>
    <lineage>
        <taxon>Bacteria</taxon>
        <taxon>Bacillati</taxon>
        <taxon>Bacillota</taxon>
        <taxon>Bacilli</taxon>
        <taxon>Lactobacillales</taxon>
        <taxon>Lactobacillaceae</taxon>
        <taxon>Lacticaseibacillus</taxon>
    </lineage>
</organism>
<comment type="caution">
    <text evidence="2">The sequence shown here is derived from an EMBL/GenBank/DDBJ whole genome shotgun (WGS) entry which is preliminary data.</text>
</comment>
<name>A0AB33XWQ1_LACRH</name>
<proteinExistence type="predicted"/>
<keyword evidence="1" id="KW-1133">Transmembrane helix</keyword>
<evidence type="ECO:0000313" key="3">
    <source>
        <dbReference type="Proteomes" id="UP000009352"/>
    </source>
</evidence>